<dbReference type="Pfam" id="PF13377">
    <property type="entry name" value="Peripla_BP_3"/>
    <property type="match status" value="1"/>
</dbReference>
<dbReference type="Pfam" id="PF00356">
    <property type="entry name" value="LacI"/>
    <property type="match status" value="1"/>
</dbReference>
<evidence type="ECO:0000256" key="1">
    <source>
        <dbReference type="ARBA" id="ARBA00023015"/>
    </source>
</evidence>
<dbReference type="SUPFAM" id="SSF47413">
    <property type="entry name" value="lambda repressor-like DNA-binding domains"/>
    <property type="match status" value="1"/>
</dbReference>
<dbReference type="AlphaFoldDB" id="A0A134CKE8"/>
<dbReference type="PANTHER" id="PTHR30146:SF109">
    <property type="entry name" value="HTH-TYPE TRANSCRIPTIONAL REGULATOR GALS"/>
    <property type="match status" value="1"/>
</dbReference>
<comment type="caution">
    <text evidence="5">The sequence shown here is derived from an EMBL/GenBank/DDBJ whole genome shotgun (WGS) entry which is preliminary data.</text>
</comment>
<gene>
    <name evidence="5" type="ORF">HMPREF3182_00398</name>
</gene>
<dbReference type="CDD" id="cd01392">
    <property type="entry name" value="HTH_LacI"/>
    <property type="match status" value="1"/>
</dbReference>
<dbReference type="Proteomes" id="UP000070160">
    <property type="component" value="Unassembled WGS sequence"/>
</dbReference>
<accession>A0A134CKE8</accession>
<dbReference type="GO" id="GO:0003700">
    <property type="term" value="F:DNA-binding transcription factor activity"/>
    <property type="evidence" value="ECO:0007669"/>
    <property type="project" value="TreeGrafter"/>
</dbReference>
<dbReference type="SUPFAM" id="SSF53822">
    <property type="entry name" value="Periplasmic binding protein-like I"/>
    <property type="match status" value="1"/>
</dbReference>
<dbReference type="PANTHER" id="PTHR30146">
    <property type="entry name" value="LACI-RELATED TRANSCRIPTIONAL REPRESSOR"/>
    <property type="match status" value="1"/>
</dbReference>
<dbReference type="EMBL" id="LSDT01000011">
    <property type="protein sequence ID" value="KXB92604.1"/>
    <property type="molecule type" value="Genomic_DNA"/>
</dbReference>
<keyword evidence="2" id="KW-0238">DNA-binding</keyword>
<dbReference type="Gene3D" id="3.40.50.2300">
    <property type="match status" value="2"/>
</dbReference>
<evidence type="ECO:0000313" key="6">
    <source>
        <dbReference type="Proteomes" id="UP000070160"/>
    </source>
</evidence>
<evidence type="ECO:0000259" key="4">
    <source>
        <dbReference type="PROSITE" id="PS50932"/>
    </source>
</evidence>
<dbReference type="PROSITE" id="PS00356">
    <property type="entry name" value="HTH_LACI_1"/>
    <property type="match status" value="1"/>
</dbReference>
<protein>
    <submittedName>
        <fullName evidence="5">Transcriptional regulator, LacI family</fullName>
    </submittedName>
</protein>
<keyword evidence="6" id="KW-1185">Reference proteome</keyword>
<dbReference type="PROSITE" id="PS50932">
    <property type="entry name" value="HTH_LACI_2"/>
    <property type="match status" value="1"/>
</dbReference>
<dbReference type="STRING" id="1588748.HMPREF3182_00398"/>
<evidence type="ECO:0000256" key="2">
    <source>
        <dbReference type="ARBA" id="ARBA00023125"/>
    </source>
</evidence>
<dbReference type="Gene3D" id="1.10.260.40">
    <property type="entry name" value="lambda repressor-like DNA-binding domains"/>
    <property type="match status" value="1"/>
</dbReference>
<dbReference type="InterPro" id="IPR010982">
    <property type="entry name" value="Lambda_DNA-bd_dom_sf"/>
</dbReference>
<organism evidence="5 6">
    <name type="scientific">Megasphaera hutchinsoni</name>
    <dbReference type="NCBI Taxonomy" id="1588748"/>
    <lineage>
        <taxon>Bacteria</taxon>
        <taxon>Bacillati</taxon>
        <taxon>Bacillota</taxon>
        <taxon>Negativicutes</taxon>
        <taxon>Veillonellales</taxon>
        <taxon>Veillonellaceae</taxon>
        <taxon>Megasphaera</taxon>
    </lineage>
</organism>
<dbReference type="PATRIC" id="fig|1588748.3.peg.387"/>
<evidence type="ECO:0000256" key="3">
    <source>
        <dbReference type="ARBA" id="ARBA00023163"/>
    </source>
</evidence>
<dbReference type="InterPro" id="IPR000843">
    <property type="entry name" value="HTH_LacI"/>
</dbReference>
<keyword evidence="3" id="KW-0804">Transcription</keyword>
<keyword evidence="1" id="KW-0805">Transcription regulation</keyword>
<dbReference type="GO" id="GO:0000976">
    <property type="term" value="F:transcription cis-regulatory region binding"/>
    <property type="evidence" value="ECO:0007669"/>
    <property type="project" value="TreeGrafter"/>
</dbReference>
<dbReference type="SMART" id="SM00354">
    <property type="entry name" value="HTH_LACI"/>
    <property type="match status" value="1"/>
</dbReference>
<proteinExistence type="predicted"/>
<evidence type="ECO:0000313" key="5">
    <source>
        <dbReference type="EMBL" id="KXB92604.1"/>
    </source>
</evidence>
<dbReference type="InterPro" id="IPR028082">
    <property type="entry name" value="Peripla_BP_I"/>
</dbReference>
<sequence length="342" mass="38729">MYKEVFMSTIKDIAREAGVSIATVSIVLNGKGEERKISCPTQKKILTIAEQLHYVPNQSAKKLRAASTGHYAIAFYWATDFRIHYLARITLGIQQEILKQHKVVHLTVVPYAVDHLHEQLSTLQNEFFNSIIIANTSDKDMQYLDRCKLQYPVVLFNRESPYYSSVTMDNYGLGCKVAHHFLQKGLYHAAIVTHNANLPIMKHWTRGFLQTFRQAGHPLAPTQILRCDTHARSAVHLIQQLYETNTLPRAIFCESDVLAHGVLYACHELGIAIPQELEVFTMGINTPAVNDYAIPSLSRIEIPMDEIGATCLRLAVELIEKKQPNPTVYYIEGKKILRNSSP</sequence>
<dbReference type="PRINTS" id="PR00036">
    <property type="entry name" value="HTHLACI"/>
</dbReference>
<reference evidence="6" key="1">
    <citation type="submission" date="2016-01" db="EMBL/GenBank/DDBJ databases">
        <authorList>
            <person name="Mitreva M."/>
            <person name="Pepin K.H."/>
            <person name="Mihindukulasuriya K.A."/>
            <person name="Fulton R."/>
            <person name="Fronick C."/>
            <person name="O'Laughlin M."/>
            <person name="Miner T."/>
            <person name="Herter B."/>
            <person name="Rosa B.A."/>
            <person name="Cordes M."/>
            <person name="Tomlinson C."/>
            <person name="Wollam A."/>
            <person name="Palsikar V.B."/>
            <person name="Mardis E.R."/>
            <person name="Wilson R.K."/>
        </authorList>
    </citation>
    <scope>NUCLEOTIDE SEQUENCE [LARGE SCALE GENOMIC DNA]</scope>
    <source>
        <strain evidence="6">KA00182</strain>
    </source>
</reference>
<dbReference type="InterPro" id="IPR046335">
    <property type="entry name" value="LacI/GalR-like_sensor"/>
</dbReference>
<name>A0A134CKE8_9FIRM</name>
<feature type="domain" description="HTH lacI-type" evidence="4">
    <location>
        <begin position="8"/>
        <end position="65"/>
    </location>
</feature>